<keyword evidence="5" id="KW-0029">Amino-acid transport</keyword>
<feature type="region of interest" description="Disordered" evidence="8">
    <location>
        <begin position="1"/>
        <end position="96"/>
    </location>
</feature>
<feature type="region of interest" description="Disordered" evidence="8">
    <location>
        <begin position="681"/>
        <end position="701"/>
    </location>
</feature>
<evidence type="ECO:0000256" key="2">
    <source>
        <dbReference type="ARBA" id="ARBA00008066"/>
    </source>
</evidence>
<feature type="compositionally biased region" description="Basic and acidic residues" evidence="8">
    <location>
        <begin position="31"/>
        <end position="41"/>
    </location>
</feature>
<dbReference type="Proteomes" id="UP000053095">
    <property type="component" value="Unassembled WGS sequence"/>
</dbReference>
<feature type="compositionally biased region" description="Basic and acidic residues" evidence="8">
    <location>
        <begin position="1"/>
        <end position="23"/>
    </location>
</feature>
<evidence type="ECO:0000259" key="10">
    <source>
        <dbReference type="Pfam" id="PF01490"/>
    </source>
</evidence>
<dbReference type="GO" id="GO:0015179">
    <property type="term" value="F:L-amino acid transmembrane transporter activity"/>
    <property type="evidence" value="ECO:0007669"/>
    <property type="project" value="TreeGrafter"/>
</dbReference>
<feature type="compositionally biased region" description="Low complexity" evidence="8">
    <location>
        <begin position="845"/>
        <end position="865"/>
    </location>
</feature>
<feature type="transmembrane region" description="Helical" evidence="9">
    <location>
        <begin position="187"/>
        <end position="206"/>
    </location>
</feature>
<feature type="region of interest" description="Disordered" evidence="8">
    <location>
        <begin position="1102"/>
        <end position="1122"/>
    </location>
</feature>
<feature type="compositionally biased region" description="Polar residues" evidence="8">
    <location>
        <begin position="883"/>
        <end position="901"/>
    </location>
</feature>
<proteinExistence type="inferred from homology"/>
<organism evidence="11 12">
    <name type="scientific">Talaromyces pinophilus</name>
    <name type="common">Penicillium pinophilum</name>
    <dbReference type="NCBI Taxonomy" id="128442"/>
    <lineage>
        <taxon>Eukaryota</taxon>
        <taxon>Fungi</taxon>
        <taxon>Dikarya</taxon>
        <taxon>Ascomycota</taxon>
        <taxon>Pezizomycotina</taxon>
        <taxon>Eurotiomycetes</taxon>
        <taxon>Eurotiomycetidae</taxon>
        <taxon>Eurotiales</taxon>
        <taxon>Trichocomaceae</taxon>
        <taxon>Talaromyces</taxon>
        <taxon>Talaromyces sect. Talaromyces</taxon>
    </lineage>
</organism>
<feature type="transmembrane region" description="Helical" evidence="9">
    <location>
        <begin position="275"/>
        <end position="291"/>
    </location>
</feature>
<name>A0A6V8HBT2_TALPI</name>
<feature type="transmembrane region" description="Helical" evidence="9">
    <location>
        <begin position="376"/>
        <end position="399"/>
    </location>
</feature>
<comment type="caution">
    <text evidence="11">The sequence shown here is derived from an EMBL/GenBank/DDBJ whole genome shotgun (WGS) entry which is preliminary data.</text>
</comment>
<evidence type="ECO:0000256" key="8">
    <source>
        <dbReference type="SAM" id="MobiDB-lite"/>
    </source>
</evidence>
<dbReference type="GO" id="GO:0005783">
    <property type="term" value="C:endoplasmic reticulum"/>
    <property type="evidence" value="ECO:0007669"/>
    <property type="project" value="TreeGrafter"/>
</dbReference>
<feature type="transmembrane region" description="Helical" evidence="9">
    <location>
        <begin position="482"/>
        <end position="503"/>
    </location>
</feature>
<dbReference type="GO" id="GO:0016020">
    <property type="term" value="C:membrane"/>
    <property type="evidence" value="ECO:0007669"/>
    <property type="project" value="UniProtKB-SubCell"/>
</dbReference>
<evidence type="ECO:0000256" key="6">
    <source>
        <dbReference type="ARBA" id="ARBA00022989"/>
    </source>
</evidence>
<keyword evidence="3" id="KW-0813">Transport</keyword>
<dbReference type="EMBL" id="DF933830">
    <property type="protein sequence ID" value="GAM38910.1"/>
    <property type="molecule type" value="Genomic_DNA"/>
</dbReference>
<evidence type="ECO:0000313" key="12">
    <source>
        <dbReference type="Proteomes" id="UP000053095"/>
    </source>
</evidence>
<feature type="compositionally biased region" description="Polar residues" evidence="8">
    <location>
        <begin position="741"/>
        <end position="772"/>
    </location>
</feature>
<protein>
    <recommendedName>
        <fullName evidence="10">Amino acid transporter transmembrane domain-containing protein</fullName>
    </recommendedName>
</protein>
<evidence type="ECO:0000256" key="3">
    <source>
        <dbReference type="ARBA" id="ARBA00022448"/>
    </source>
</evidence>
<evidence type="ECO:0000313" key="11">
    <source>
        <dbReference type="EMBL" id="GAM38910.1"/>
    </source>
</evidence>
<dbReference type="InterPro" id="IPR013057">
    <property type="entry name" value="AA_transpt_TM"/>
</dbReference>
<feature type="transmembrane region" description="Helical" evidence="9">
    <location>
        <begin position="515"/>
        <end position="536"/>
    </location>
</feature>
<evidence type="ECO:0000256" key="5">
    <source>
        <dbReference type="ARBA" id="ARBA00022970"/>
    </source>
</evidence>
<gene>
    <name evidence="11" type="ORF">TCE0_034r10024</name>
</gene>
<keyword evidence="4 9" id="KW-0812">Transmembrane</keyword>
<comment type="similarity">
    <text evidence="2">Belongs to the amino acid/polyamine transporter 2 family.</text>
</comment>
<dbReference type="AlphaFoldDB" id="A0A6V8HBT2"/>
<dbReference type="PANTHER" id="PTHR22950:SF458">
    <property type="entry name" value="SODIUM-COUPLED NEUTRAL AMINO ACID TRANSPORTER 11-RELATED"/>
    <property type="match status" value="1"/>
</dbReference>
<keyword evidence="6 9" id="KW-1133">Transmembrane helix</keyword>
<feature type="transmembrane region" description="Helical" evidence="9">
    <location>
        <begin position="459"/>
        <end position="476"/>
    </location>
</feature>
<feature type="compositionally biased region" description="Basic and acidic residues" evidence="8">
    <location>
        <begin position="1070"/>
        <end position="1083"/>
    </location>
</feature>
<reference evidence="12" key="1">
    <citation type="journal article" date="2015" name="Genome Announc.">
        <title>Draft genome sequence of Talaromyces cellulolyticus strain Y-94, a source of lignocellulosic biomass-degrading enzymes.</title>
        <authorList>
            <person name="Fujii T."/>
            <person name="Koike H."/>
            <person name="Sawayama S."/>
            <person name="Yano S."/>
            <person name="Inoue H."/>
        </authorList>
    </citation>
    <scope>NUCLEOTIDE SEQUENCE [LARGE SCALE GENOMIC DNA]</scope>
    <source>
        <strain evidence="12">Y-94</strain>
    </source>
</reference>
<accession>A0A6V8HBT2</accession>
<feature type="region of interest" description="Disordered" evidence="8">
    <location>
        <begin position="1069"/>
        <end position="1088"/>
    </location>
</feature>
<evidence type="ECO:0000256" key="9">
    <source>
        <dbReference type="SAM" id="Phobius"/>
    </source>
</evidence>
<dbReference type="Pfam" id="PF01490">
    <property type="entry name" value="Aa_trans"/>
    <property type="match status" value="2"/>
</dbReference>
<feature type="transmembrane region" description="Helical" evidence="9">
    <location>
        <begin position="212"/>
        <end position="231"/>
    </location>
</feature>
<feature type="region of interest" description="Disordered" evidence="8">
    <location>
        <begin position="845"/>
        <end position="941"/>
    </location>
</feature>
<feature type="region of interest" description="Disordered" evidence="8">
    <location>
        <begin position="741"/>
        <end position="775"/>
    </location>
</feature>
<feature type="transmembrane region" description="Helical" evidence="9">
    <location>
        <begin position="419"/>
        <end position="438"/>
    </location>
</feature>
<dbReference type="PANTHER" id="PTHR22950">
    <property type="entry name" value="AMINO ACID TRANSPORTER"/>
    <property type="match status" value="1"/>
</dbReference>
<evidence type="ECO:0000256" key="4">
    <source>
        <dbReference type="ARBA" id="ARBA00022692"/>
    </source>
</evidence>
<keyword evidence="7 9" id="KW-0472">Membrane</keyword>
<evidence type="ECO:0000256" key="1">
    <source>
        <dbReference type="ARBA" id="ARBA00004141"/>
    </source>
</evidence>
<sequence>MPKDEVGTARNSERRGSNDEESRALLSNSSFHDDHHDRAGDSEDDLVVLPGVTDGEYQHEVPHSQTRNPARLHIPRQSSISRPAPDGQRRTPRTPHRVRFDLSEHVADEDTPATNGHVQEHQDGDDLWIDEEDYMTDGSQRLRSSTGQMAPLLTGIEAPSVTLATSDEFFPEDHLESARPRSGMRMAFMNMANSIIGAGIIGQPYAFKQAGMVTGIVLLVVLTITVDWTIRLIVINSKMSGADSFQATMQHCFGRSGLIAISIAQWAFAFGDRRAVIVLFILCISYPLSLYRDIAKLAKASALALVSMLVIVVTVVIQGFRVPSELRGDLKGNLFINSGFFQAVGVISFAFVCHHNSLLIYGSLKKPTLDRFTTVTHYSTGVSMVMCLVMALAGFLSFGSKTQGNVLNNFPSNNIMVNIARLCFGLNMLTTLPLEAFVCRSVMTTYYFPDEPFHPTRHLYFTTVLVLTSMFLSLVTCDLGAVFELIGATSAAALAYILPPLCYVKLSKSSHRAKLPAYACIVFGTVVMVISLFQAMKAGHKLAEALYRSMLKNLQLDDLGVDRRIEITTADDKRDPYARFTEKDLQALRKSVQDPQAAHLQDRDKKHLDAWSSKSCLGFCLQTDDPGLTTLKISTKRSRWKRGLVSKRVAPSRHVPASRTHHLDPALDPGKVSFGKPNPPGSAPGITRPAFGKPKEGPRFDKHKGLKVQRRPIRPPTKPAINRVTQNHDVKLADPGSWLNTVRSQTGQPHASALPSTSQVETTSNTKSTESQPVATKTVVATKPVANTQAPAVVKPVVKIPTNATPKPTAATQPASITQTVATMSAVGSTMPAVVTQMNMTTTSSAATTTAKPASAVQPVLTPKPTGTPKPVPKLENPFFGSNLPQPQTNSSTPRAQPQATKDTDLLLNFDSPPKKKGPEPVKSASEPGMMELDDDGDKADSDTAVASVLKKRLVWLDELGVINDTLADPDLTDIKVTRQLEERRKKVQDMIHAASHQKISKPQQMTPRPEKLIELSPTPLQKAVTAQPFVPLPKPTFGEVKAPLKAVKGGLQASRWAVPDAEMANTCKESPKKTFKPKDTGKESNNNVDYWQKTLPKLPPLPADYKRTVQPPAPTPTALPKTTKSIYESRYAC</sequence>
<comment type="subcellular location">
    <subcellularLocation>
        <location evidence="1">Membrane</location>
        <topology evidence="1">Multi-pass membrane protein</topology>
    </subcellularLocation>
</comment>
<feature type="region of interest" description="Disordered" evidence="8">
    <location>
        <begin position="650"/>
        <end position="669"/>
    </location>
</feature>
<feature type="transmembrane region" description="Helical" evidence="9">
    <location>
        <begin position="252"/>
        <end position="269"/>
    </location>
</feature>
<feature type="domain" description="Amino acid transporter transmembrane" evidence="10">
    <location>
        <begin position="181"/>
        <end position="271"/>
    </location>
</feature>
<feature type="transmembrane region" description="Helical" evidence="9">
    <location>
        <begin position="340"/>
        <end position="364"/>
    </location>
</feature>
<keyword evidence="12" id="KW-1185">Reference proteome</keyword>
<feature type="transmembrane region" description="Helical" evidence="9">
    <location>
        <begin position="303"/>
        <end position="320"/>
    </location>
</feature>
<evidence type="ECO:0000256" key="7">
    <source>
        <dbReference type="ARBA" id="ARBA00023136"/>
    </source>
</evidence>
<feature type="domain" description="Amino acid transporter transmembrane" evidence="10">
    <location>
        <begin position="274"/>
        <end position="535"/>
    </location>
</feature>